<accession>A0A165EQ97</accession>
<sequence>NDTATVAAAFKSSKIVPDVVPSFDPLYPLLVTFKQADGSSIQVTAGIQLTIAQTASEPTFALVSSDVQGKPYLIAMVDPDAPTPQDPSVAQVRHFLAPDFVSDGTGPLTNRTPALSPYIGPQPPAGSDAHRFV</sequence>
<evidence type="ECO:0000256" key="1">
    <source>
        <dbReference type="SAM" id="MobiDB-lite"/>
    </source>
</evidence>
<feature type="non-terminal residue" evidence="2">
    <location>
        <position position="133"/>
    </location>
</feature>
<keyword evidence="3" id="KW-1185">Reference proteome</keyword>
<evidence type="ECO:0000313" key="2">
    <source>
        <dbReference type="EMBL" id="KZV87464.1"/>
    </source>
</evidence>
<dbReference type="InParanoid" id="A0A165EQ97"/>
<dbReference type="InterPro" id="IPR036610">
    <property type="entry name" value="PEBP-like_sf"/>
</dbReference>
<dbReference type="STRING" id="1314781.A0A165EQ97"/>
<dbReference type="Gene3D" id="3.90.280.10">
    <property type="entry name" value="PEBP-like"/>
    <property type="match status" value="1"/>
</dbReference>
<reference evidence="2 3" key="1">
    <citation type="journal article" date="2016" name="Mol. Biol. Evol.">
        <title>Comparative Genomics of Early-Diverging Mushroom-Forming Fungi Provides Insights into the Origins of Lignocellulose Decay Capabilities.</title>
        <authorList>
            <person name="Nagy L.G."/>
            <person name="Riley R."/>
            <person name="Tritt A."/>
            <person name="Adam C."/>
            <person name="Daum C."/>
            <person name="Floudas D."/>
            <person name="Sun H."/>
            <person name="Yadav J.S."/>
            <person name="Pangilinan J."/>
            <person name="Larsson K.H."/>
            <person name="Matsuura K."/>
            <person name="Barry K."/>
            <person name="Labutti K."/>
            <person name="Kuo R."/>
            <person name="Ohm R.A."/>
            <person name="Bhattacharya S.S."/>
            <person name="Shirouzu T."/>
            <person name="Yoshinaga Y."/>
            <person name="Martin F.M."/>
            <person name="Grigoriev I.V."/>
            <person name="Hibbett D.S."/>
        </authorList>
    </citation>
    <scope>NUCLEOTIDE SEQUENCE [LARGE SCALE GENOMIC DNA]</scope>
    <source>
        <strain evidence="2 3">HHB12029</strain>
    </source>
</reference>
<dbReference type="Pfam" id="PF01161">
    <property type="entry name" value="PBP"/>
    <property type="match status" value="1"/>
</dbReference>
<feature type="region of interest" description="Disordered" evidence="1">
    <location>
        <begin position="113"/>
        <end position="133"/>
    </location>
</feature>
<dbReference type="AlphaFoldDB" id="A0A165EQ97"/>
<dbReference type="PANTHER" id="PTHR11362:SF82">
    <property type="entry name" value="PHOSPHATIDYLETHANOLAMINE-BINDING PROTEIN 4"/>
    <property type="match status" value="1"/>
</dbReference>
<proteinExistence type="predicted"/>
<feature type="non-terminal residue" evidence="2">
    <location>
        <position position="1"/>
    </location>
</feature>
<gene>
    <name evidence="2" type="ORF">EXIGLDRAFT_559434</name>
</gene>
<dbReference type="InterPro" id="IPR035810">
    <property type="entry name" value="PEBP_euk"/>
</dbReference>
<dbReference type="EMBL" id="KV426124">
    <property type="protein sequence ID" value="KZV87464.1"/>
    <property type="molecule type" value="Genomic_DNA"/>
</dbReference>
<dbReference type="CDD" id="cd00866">
    <property type="entry name" value="PEBP_euk"/>
    <property type="match status" value="1"/>
</dbReference>
<dbReference type="InterPro" id="IPR008914">
    <property type="entry name" value="PEBP"/>
</dbReference>
<dbReference type="Proteomes" id="UP000077266">
    <property type="component" value="Unassembled WGS sequence"/>
</dbReference>
<name>A0A165EQ97_EXIGL</name>
<organism evidence="2 3">
    <name type="scientific">Exidia glandulosa HHB12029</name>
    <dbReference type="NCBI Taxonomy" id="1314781"/>
    <lineage>
        <taxon>Eukaryota</taxon>
        <taxon>Fungi</taxon>
        <taxon>Dikarya</taxon>
        <taxon>Basidiomycota</taxon>
        <taxon>Agaricomycotina</taxon>
        <taxon>Agaricomycetes</taxon>
        <taxon>Auriculariales</taxon>
        <taxon>Exidiaceae</taxon>
        <taxon>Exidia</taxon>
    </lineage>
</organism>
<evidence type="ECO:0000313" key="3">
    <source>
        <dbReference type="Proteomes" id="UP000077266"/>
    </source>
</evidence>
<dbReference type="SUPFAM" id="SSF49777">
    <property type="entry name" value="PEBP-like"/>
    <property type="match status" value="1"/>
</dbReference>
<protein>
    <submittedName>
        <fullName evidence="2">PEBP-like protein</fullName>
    </submittedName>
</protein>
<dbReference type="PANTHER" id="PTHR11362">
    <property type="entry name" value="PHOSPHATIDYLETHANOLAMINE-BINDING PROTEIN"/>
    <property type="match status" value="1"/>
</dbReference>
<dbReference type="OrthoDB" id="2506647at2759"/>